<dbReference type="EMBL" id="JARTTN020000002">
    <property type="protein sequence ID" value="MEC6060218.1"/>
    <property type="molecule type" value="Genomic_DNA"/>
</dbReference>
<accession>A0AAW9PPD7</accession>
<gene>
    <name evidence="2" type="ORF">QAB22_027485</name>
</gene>
<name>A0AAW9PPD7_KLEVA</name>
<protein>
    <submittedName>
        <fullName evidence="2">HNH endonuclease signature motif containing protein</fullName>
    </submittedName>
</protein>
<keyword evidence="2" id="KW-0255">Endonuclease</keyword>
<dbReference type="GO" id="GO:0004519">
    <property type="term" value="F:endonuclease activity"/>
    <property type="evidence" value="ECO:0007669"/>
    <property type="project" value="UniProtKB-KW"/>
</dbReference>
<dbReference type="SMART" id="SM00507">
    <property type="entry name" value="HNHc"/>
    <property type="match status" value="1"/>
</dbReference>
<dbReference type="Proteomes" id="UP001176846">
    <property type="component" value="Unassembled WGS sequence"/>
</dbReference>
<comment type="caution">
    <text evidence="2">The sequence shown here is derived from an EMBL/GenBank/DDBJ whole genome shotgun (WGS) entry which is preliminary data.</text>
</comment>
<proteinExistence type="predicted"/>
<evidence type="ECO:0000313" key="3">
    <source>
        <dbReference type="Proteomes" id="UP001176846"/>
    </source>
</evidence>
<reference evidence="2" key="2">
    <citation type="submission" date="2024-01" db="EMBL/GenBank/DDBJ databases">
        <authorList>
            <person name="Macesic N."/>
        </authorList>
    </citation>
    <scope>NUCLEOTIDE SEQUENCE</scope>
    <source>
        <strain evidence="2">CPO071</strain>
    </source>
</reference>
<sequence length="166" mass="19221">MQGKTEKPKTKITKAQRAELRLKFGCRCAYCGCELKEKGWHADHVEPVRRDFDIVRAPRGSRVSHVARSNGRVFHPDRHDLDNLFPACSACNLFKATYSIEGFREQIAHQPERAQAYSVNFRTAQRFGLVTVIEKPVVFWFEAYDASKELEPQLSYFLAHREAYQD</sequence>
<dbReference type="Gene3D" id="1.10.30.50">
    <property type="match status" value="1"/>
</dbReference>
<feature type="domain" description="HNH nuclease" evidence="1">
    <location>
        <begin position="15"/>
        <end position="93"/>
    </location>
</feature>
<organism evidence="2 3">
    <name type="scientific">Klebsiella variicola</name>
    <dbReference type="NCBI Taxonomy" id="244366"/>
    <lineage>
        <taxon>Bacteria</taxon>
        <taxon>Pseudomonadati</taxon>
        <taxon>Pseudomonadota</taxon>
        <taxon>Gammaproteobacteria</taxon>
        <taxon>Enterobacterales</taxon>
        <taxon>Enterobacteriaceae</taxon>
        <taxon>Klebsiella/Raoultella group</taxon>
        <taxon>Klebsiella</taxon>
        <taxon>Klebsiella pneumoniae complex</taxon>
    </lineage>
</organism>
<dbReference type="RefSeq" id="WP_048268753.1">
    <property type="nucleotide sequence ID" value="NZ_JAAHAX010000041.1"/>
</dbReference>
<evidence type="ECO:0000313" key="2">
    <source>
        <dbReference type="EMBL" id="MEC6060218.1"/>
    </source>
</evidence>
<reference evidence="2" key="1">
    <citation type="journal article" date="2023" name="Nat. Commun.">
        <title>Genomic dissection of endemic carbapenem resistance reveals metallo-beta-lactamase dissemination through clonal, plasmid and integron transfer.</title>
        <authorList>
            <person name="Macesic N."/>
            <person name="Hawkey J."/>
            <person name="Vezina B."/>
            <person name="Wisniewski J.A."/>
            <person name="Cottingham H."/>
            <person name="Blakeway L.V."/>
            <person name="Harshegyi T."/>
            <person name="Pragastis K."/>
            <person name="Badoordeen G.Z."/>
            <person name="Dennison A."/>
            <person name="Spelman D.W."/>
            <person name="Jenney A.W.J."/>
            <person name="Peleg A.Y."/>
        </authorList>
    </citation>
    <scope>NUCLEOTIDE SEQUENCE</scope>
    <source>
        <strain evidence="2">CPO071</strain>
    </source>
</reference>
<keyword evidence="2" id="KW-0540">Nuclease</keyword>
<evidence type="ECO:0000259" key="1">
    <source>
        <dbReference type="SMART" id="SM00507"/>
    </source>
</evidence>
<dbReference type="AlphaFoldDB" id="A0AAW9PPD7"/>
<dbReference type="InterPro" id="IPR003615">
    <property type="entry name" value="HNH_nuc"/>
</dbReference>
<keyword evidence="2" id="KW-0378">Hydrolase</keyword>
<dbReference type="CDD" id="cd00085">
    <property type="entry name" value="HNHc"/>
    <property type="match status" value="1"/>
</dbReference>